<protein>
    <recommendedName>
        <fullName evidence="3">DUF1330 domain-containing protein</fullName>
    </recommendedName>
</protein>
<keyword evidence="2" id="KW-1185">Reference proteome</keyword>
<dbReference type="EMBL" id="BMHI01000003">
    <property type="protein sequence ID" value="GGB32564.1"/>
    <property type="molecule type" value="Genomic_DNA"/>
</dbReference>
<evidence type="ECO:0000313" key="1">
    <source>
        <dbReference type="EMBL" id="GGB32564.1"/>
    </source>
</evidence>
<dbReference type="AlphaFoldDB" id="A0A916WV56"/>
<name>A0A916WV56_9MICO</name>
<comment type="caution">
    <text evidence="1">The sequence shown here is derived from an EMBL/GenBank/DDBJ whole genome shotgun (WGS) entry which is preliminary data.</text>
</comment>
<reference evidence="1" key="2">
    <citation type="submission" date="2020-09" db="EMBL/GenBank/DDBJ databases">
        <authorList>
            <person name="Sun Q."/>
            <person name="Zhou Y."/>
        </authorList>
    </citation>
    <scope>NUCLEOTIDE SEQUENCE</scope>
    <source>
        <strain evidence="1">CGMCC 1.15085</strain>
    </source>
</reference>
<reference evidence="1" key="1">
    <citation type="journal article" date="2014" name="Int. J. Syst. Evol. Microbiol.">
        <title>Complete genome sequence of Corynebacterium casei LMG S-19264T (=DSM 44701T), isolated from a smear-ripened cheese.</title>
        <authorList>
            <consortium name="US DOE Joint Genome Institute (JGI-PGF)"/>
            <person name="Walter F."/>
            <person name="Albersmeier A."/>
            <person name="Kalinowski J."/>
            <person name="Ruckert C."/>
        </authorList>
    </citation>
    <scope>NUCLEOTIDE SEQUENCE</scope>
    <source>
        <strain evidence="1">CGMCC 1.15085</strain>
    </source>
</reference>
<gene>
    <name evidence="1" type="ORF">GCM10011492_24030</name>
</gene>
<accession>A0A916WV56</accession>
<evidence type="ECO:0008006" key="3">
    <source>
        <dbReference type="Google" id="ProtNLM"/>
    </source>
</evidence>
<organism evidence="1 2">
    <name type="scientific">Flexivirga endophytica</name>
    <dbReference type="NCBI Taxonomy" id="1849103"/>
    <lineage>
        <taxon>Bacteria</taxon>
        <taxon>Bacillati</taxon>
        <taxon>Actinomycetota</taxon>
        <taxon>Actinomycetes</taxon>
        <taxon>Micrococcales</taxon>
        <taxon>Dermacoccaceae</taxon>
        <taxon>Flexivirga</taxon>
    </lineage>
</organism>
<proteinExistence type="predicted"/>
<evidence type="ECO:0000313" key="2">
    <source>
        <dbReference type="Proteomes" id="UP000636793"/>
    </source>
</evidence>
<dbReference type="Proteomes" id="UP000636793">
    <property type="component" value="Unassembled WGS sequence"/>
</dbReference>
<sequence>MLPLLADHRGAVVARERVVRASDADPAELQVIELADQDSFDSYMRDPRRIALDDRRSAAIERTQILNLE</sequence>